<evidence type="ECO:0000313" key="2">
    <source>
        <dbReference type="Proteomes" id="UP000092573"/>
    </source>
</evidence>
<accession>A0A1B1N763</accession>
<dbReference type="KEGG" id="pyg:AWM70_15490"/>
<dbReference type="AlphaFoldDB" id="A0A1B1N763"/>
<dbReference type="SUPFAM" id="SSF53163">
    <property type="entry name" value="HybD-like"/>
    <property type="match status" value="1"/>
</dbReference>
<gene>
    <name evidence="1" type="ORF">AWM70_15490</name>
</gene>
<dbReference type="Pfam" id="PF06866">
    <property type="entry name" value="DUF1256"/>
    <property type="match status" value="1"/>
</dbReference>
<dbReference type="EMBL" id="CP014167">
    <property type="protein sequence ID" value="ANS77272.1"/>
    <property type="molecule type" value="Genomic_DNA"/>
</dbReference>
<organism evidence="1 2">
    <name type="scientific">Paenibacillus yonginensis</name>
    <dbReference type="NCBI Taxonomy" id="1462996"/>
    <lineage>
        <taxon>Bacteria</taxon>
        <taxon>Bacillati</taxon>
        <taxon>Bacillota</taxon>
        <taxon>Bacilli</taxon>
        <taxon>Bacillales</taxon>
        <taxon>Paenibacillaceae</taxon>
        <taxon>Paenibacillus</taxon>
    </lineage>
</organism>
<proteinExistence type="predicted"/>
<keyword evidence="2" id="KW-1185">Reference proteome</keyword>
<dbReference type="NCBIfam" id="TIGR02841">
    <property type="entry name" value="spore_YyaC"/>
    <property type="match status" value="1"/>
</dbReference>
<evidence type="ECO:0000313" key="1">
    <source>
        <dbReference type="EMBL" id="ANS77272.1"/>
    </source>
</evidence>
<protein>
    <submittedName>
        <fullName evidence="1">Sporulation protein</fullName>
    </submittedName>
</protein>
<sequence length="180" mass="19173">MNRFAGVQGPDLEAGARVKMDAGELRGFFREIAAEHPLSDLQFICIGTDRSSGDALGPLTGSRLRAYGIEAVIGTMPDPCDAETLRVKLEQLPEGKIRIVIDACLGADSNVGFYLAARAPLKPAESVGLRLPPIGDYSIAAVVNRRSPKPYHTLQTTSLHLVMQMAEEIAAAAAAAFGRI</sequence>
<dbReference type="STRING" id="1462996.AWM70_15490"/>
<dbReference type="OrthoDB" id="9815953at2"/>
<reference evidence="1 2" key="1">
    <citation type="submission" date="2016-01" db="EMBL/GenBank/DDBJ databases">
        <title>Complete Genome Sequence of Paenibacillus yonginensis DCY84, a novel Plant Growth-Promoting Bacteria with Elicitation of Induced Systemic Resistance.</title>
        <authorList>
            <person name="Kim Y.J."/>
            <person name="Yang D.C."/>
            <person name="Sukweenadhi J."/>
        </authorList>
    </citation>
    <scope>NUCLEOTIDE SEQUENCE [LARGE SCALE GENOMIC DNA]</scope>
    <source>
        <strain evidence="1 2">DCY84</strain>
    </source>
</reference>
<dbReference type="InterPro" id="IPR023430">
    <property type="entry name" value="Pept_HybD-like_dom_sf"/>
</dbReference>
<dbReference type="Proteomes" id="UP000092573">
    <property type="component" value="Chromosome"/>
</dbReference>
<dbReference type="InterPro" id="IPR009665">
    <property type="entry name" value="YyaC"/>
</dbReference>
<name>A0A1B1N763_9BACL</name>